<keyword evidence="3" id="KW-1185">Reference proteome</keyword>
<accession>A0ABV8QUN8</accession>
<protein>
    <submittedName>
        <fullName evidence="2">Uncharacterized protein</fullName>
    </submittedName>
</protein>
<comment type="caution">
    <text evidence="2">The sequence shown here is derived from an EMBL/GenBank/DDBJ whole genome shotgun (WGS) entry which is preliminary data.</text>
</comment>
<organism evidence="2 3">
    <name type="scientific">Ferruginibacter yonginensis</name>
    <dbReference type="NCBI Taxonomy" id="1310416"/>
    <lineage>
        <taxon>Bacteria</taxon>
        <taxon>Pseudomonadati</taxon>
        <taxon>Bacteroidota</taxon>
        <taxon>Chitinophagia</taxon>
        <taxon>Chitinophagales</taxon>
        <taxon>Chitinophagaceae</taxon>
        <taxon>Ferruginibacter</taxon>
    </lineage>
</organism>
<proteinExistence type="predicted"/>
<reference evidence="3" key="1">
    <citation type="journal article" date="2019" name="Int. J. Syst. Evol. Microbiol.">
        <title>The Global Catalogue of Microorganisms (GCM) 10K type strain sequencing project: providing services to taxonomists for standard genome sequencing and annotation.</title>
        <authorList>
            <consortium name="The Broad Institute Genomics Platform"/>
            <consortium name="The Broad Institute Genome Sequencing Center for Infectious Disease"/>
            <person name="Wu L."/>
            <person name="Ma J."/>
        </authorList>
    </citation>
    <scope>NUCLEOTIDE SEQUENCE [LARGE SCALE GENOMIC DNA]</scope>
    <source>
        <strain evidence="3">CECT 8289</strain>
    </source>
</reference>
<feature type="transmembrane region" description="Helical" evidence="1">
    <location>
        <begin position="117"/>
        <end position="140"/>
    </location>
</feature>
<evidence type="ECO:0000256" key="1">
    <source>
        <dbReference type="SAM" id="Phobius"/>
    </source>
</evidence>
<evidence type="ECO:0000313" key="3">
    <source>
        <dbReference type="Proteomes" id="UP001595907"/>
    </source>
</evidence>
<keyword evidence="1" id="KW-1133">Transmembrane helix</keyword>
<name>A0ABV8QUN8_9BACT</name>
<evidence type="ECO:0000313" key="2">
    <source>
        <dbReference type="EMBL" id="MFC4263844.1"/>
    </source>
</evidence>
<gene>
    <name evidence="2" type="ORF">ACFOWM_13185</name>
</gene>
<dbReference type="RefSeq" id="WP_379710924.1">
    <property type="nucleotide sequence ID" value="NZ_JBHSCZ010000005.1"/>
</dbReference>
<keyword evidence="1" id="KW-0472">Membrane</keyword>
<dbReference type="Proteomes" id="UP001595907">
    <property type="component" value="Unassembled WGS sequence"/>
</dbReference>
<dbReference type="EMBL" id="JBHSCZ010000005">
    <property type="protein sequence ID" value="MFC4263844.1"/>
    <property type="molecule type" value="Genomic_DNA"/>
</dbReference>
<sequence length="162" mass="19037">MLKTFKAKIHGTVSIRQGEQSPIDQTITFTKYKIKLKDEQINRIYFDPLLVQVVADKMEYSFDKKLNKDDKKMFSIILKQKLNALDNCLYHLDISLWNKIKANIIHNRYWLDREKEWFFKTLVAATIGFLFAVIGGKIGYQQGYENGLKEGKAQKQDTIRKQ</sequence>
<keyword evidence="1" id="KW-0812">Transmembrane</keyword>